<dbReference type="OrthoDB" id="9806647at2"/>
<gene>
    <name evidence="2" type="ORF">SAMN05892877_113193</name>
</gene>
<dbReference type="EMBL" id="OBQD01000013">
    <property type="protein sequence ID" value="SOC45003.1"/>
    <property type="molecule type" value="Genomic_DNA"/>
</dbReference>
<reference evidence="2 3" key="1">
    <citation type="submission" date="2017-08" db="EMBL/GenBank/DDBJ databases">
        <authorList>
            <person name="de Groot N.N."/>
        </authorList>
    </citation>
    <scope>NUCLEOTIDE SEQUENCE [LARGE SCALE GENOMIC DNA]</scope>
    <source>
        <strain evidence="2 3">JC85</strain>
    </source>
</reference>
<evidence type="ECO:0000313" key="2">
    <source>
        <dbReference type="EMBL" id="SOC45003.1"/>
    </source>
</evidence>
<protein>
    <submittedName>
        <fullName evidence="2">Uncharacterized protein</fullName>
    </submittedName>
</protein>
<name>A0A285UT78_9HYPH</name>
<accession>A0A285UT78</accession>
<organism evidence="2 3">
    <name type="scientific">Rhizobium subbaraonis</name>
    <dbReference type="NCBI Taxonomy" id="908946"/>
    <lineage>
        <taxon>Bacteria</taxon>
        <taxon>Pseudomonadati</taxon>
        <taxon>Pseudomonadota</taxon>
        <taxon>Alphaproteobacteria</taxon>
        <taxon>Hyphomicrobiales</taxon>
        <taxon>Rhizobiaceae</taxon>
        <taxon>Rhizobium/Agrobacterium group</taxon>
        <taxon>Rhizobium</taxon>
    </lineage>
</organism>
<keyword evidence="1" id="KW-1133">Transmembrane helix</keyword>
<evidence type="ECO:0000313" key="3">
    <source>
        <dbReference type="Proteomes" id="UP000219167"/>
    </source>
</evidence>
<dbReference type="Proteomes" id="UP000219167">
    <property type="component" value="Unassembled WGS sequence"/>
</dbReference>
<feature type="transmembrane region" description="Helical" evidence="1">
    <location>
        <begin position="89"/>
        <end position="112"/>
    </location>
</feature>
<dbReference type="AlphaFoldDB" id="A0A285UT78"/>
<keyword evidence="1" id="KW-0472">Membrane</keyword>
<evidence type="ECO:0000256" key="1">
    <source>
        <dbReference type="SAM" id="Phobius"/>
    </source>
</evidence>
<feature type="transmembrane region" description="Helical" evidence="1">
    <location>
        <begin position="21"/>
        <end position="39"/>
    </location>
</feature>
<feature type="transmembrane region" description="Helical" evidence="1">
    <location>
        <begin position="51"/>
        <end position="69"/>
    </location>
</feature>
<sequence>MDKGERPDDETNIDVMFRNGNLTVFGIVLAFSLGFLNTWTNNPNDWQITDLPTLALIGGGIVFQGSALWRLLQLDSLRPSVFATGNRRFAIGLGMTSIGMMLAICVDIGHMLL</sequence>
<dbReference type="RefSeq" id="WP_097141702.1">
    <property type="nucleotide sequence ID" value="NZ_OBQD01000013.1"/>
</dbReference>
<keyword evidence="1" id="KW-0812">Transmembrane</keyword>
<keyword evidence="3" id="KW-1185">Reference proteome</keyword>
<proteinExistence type="predicted"/>